<keyword evidence="2 5" id="KW-0812">Transmembrane</keyword>
<dbReference type="RefSeq" id="WP_338210216.1">
    <property type="nucleotide sequence ID" value="NZ_JAYMFF010000011.1"/>
</dbReference>
<dbReference type="EMBL" id="JAYMFF010000011">
    <property type="protein sequence ID" value="MEC4176096.1"/>
    <property type="molecule type" value="Genomic_DNA"/>
</dbReference>
<dbReference type="PANTHER" id="PTHR33514:SF13">
    <property type="entry name" value="PROTEIN ABCI12, CHLOROPLASTIC"/>
    <property type="match status" value="1"/>
</dbReference>
<organism evidence="6 7">
    <name type="scientific">Adlercreutzia wanghongyangiae</name>
    <dbReference type="NCBI Taxonomy" id="3111451"/>
    <lineage>
        <taxon>Bacteria</taxon>
        <taxon>Bacillati</taxon>
        <taxon>Actinomycetota</taxon>
        <taxon>Coriobacteriia</taxon>
        <taxon>Eggerthellales</taxon>
        <taxon>Eggerthellaceae</taxon>
        <taxon>Adlercreutzia</taxon>
    </lineage>
</organism>
<dbReference type="CDD" id="cd16914">
    <property type="entry name" value="EcfT"/>
    <property type="match status" value="1"/>
</dbReference>
<comment type="subcellular location">
    <subcellularLocation>
        <location evidence="1">Membrane</location>
        <topology evidence="1">Multi-pass membrane protein</topology>
    </subcellularLocation>
</comment>
<evidence type="ECO:0000256" key="2">
    <source>
        <dbReference type="ARBA" id="ARBA00022692"/>
    </source>
</evidence>
<gene>
    <name evidence="6" type="ORF">VIN30_06510</name>
</gene>
<comment type="caution">
    <text evidence="6">The sequence shown here is derived from an EMBL/GenBank/DDBJ whole genome shotgun (WGS) entry which is preliminary data.</text>
</comment>
<keyword evidence="4 5" id="KW-0472">Membrane</keyword>
<sequence length="263" mass="27432">MRSACGTRQRDGSGILAPMASFCEQCRNLPRALHALDGRVKIALMLAYSVSLFLLHGTVGLVAAAGLLALAVVAGRVRVGRLLRQGAPALVLAAFLLLYQVANAGWATGAMVAGRVVLLVYAGLVLAALSTEKQLAEALQRLLAPLAQWGVPVRDVTAALSIALRFLPLTARELACVRAAQRSRGASLEAGGLYARLRANAALMVPLFVGLFRRADRLAAAMDARCFGATAMPTSLNARRLSLGDGVVLVVGCGLCLGLVLLP</sequence>
<proteinExistence type="predicted"/>
<keyword evidence="3 5" id="KW-1133">Transmembrane helix</keyword>
<keyword evidence="7" id="KW-1185">Reference proteome</keyword>
<feature type="transmembrane region" description="Helical" evidence="5">
    <location>
        <begin position="112"/>
        <end position="131"/>
    </location>
</feature>
<protein>
    <submittedName>
        <fullName evidence="6">Energy-coupling factor transporter transmembrane component T</fullName>
    </submittedName>
</protein>
<evidence type="ECO:0000256" key="4">
    <source>
        <dbReference type="ARBA" id="ARBA00023136"/>
    </source>
</evidence>
<dbReference type="Proteomes" id="UP001349994">
    <property type="component" value="Unassembled WGS sequence"/>
</dbReference>
<dbReference type="PANTHER" id="PTHR33514">
    <property type="entry name" value="PROTEIN ABCI12, CHLOROPLASTIC"/>
    <property type="match status" value="1"/>
</dbReference>
<evidence type="ECO:0000313" key="7">
    <source>
        <dbReference type="Proteomes" id="UP001349994"/>
    </source>
</evidence>
<evidence type="ECO:0000256" key="1">
    <source>
        <dbReference type="ARBA" id="ARBA00004141"/>
    </source>
</evidence>
<dbReference type="Pfam" id="PF02361">
    <property type="entry name" value="CbiQ"/>
    <property type="match status" value="1"/>
</dbReference>
<feature type="transmembrane region" description="Helical" evidence="5">
    <location>
        <begin position="241"/>
        <end position="262"/>
    </location>
</feature>
<name>A0ABU6II48_9ACTN</name>
<evidence type="ECO:0000256" key="3">
    <source>
        <dbReference type="ARBA" id="ARBA00022989"/>
    </source>
</evidence>
<accession>A0ABU6II48</accession>
<evidence type="ECO:0000256" key="5">
    <source>
        <dbReference type="SAM" id="Phobius"/>
    </source>
</evidence>
<feature type="transmembrane region" description="Helical" evidence="5">
    <location>
        <begin position="53"/>
        <end position="75"/>
    </location>
</feature>
<dbReference type="InterPro" id="IPR003339">
    <property type="entry name" value="ABC/ECF_trnsptr_transmembrane"/>
</dbReference>
<feature type="transmembrane region" description="Helical" evidence="5">
    <location>
        <begin position="87"/>
        <end position="106"/>
    </location>
</feature>
<evidence type="ECO:0000313" key="6">
    <source>
        <dbReference type="EMBL" id="MEC4176096.1"/>
    </source>
</evidence>
<reference evidence="6 7" key="1">
    <citation type="submission" date="2024-01" db="EMBL/GenBank/DDBJ databases">
        <title>novel species in genus Adlercreutzia.</title>
        <authorList>
            <person name="Liu X."/>
        </authorList>
    </citation>
    <scope>NUCLEOTIDE SEQUENCE [LARGE SCALE GENOMIC DNA]</scope>
    <source>
        <strain evidence="6 7">R7</strain>
    </source>
</reference>